<keyword evidence="4 6" id="KW-0863">Zinc-finger</keyword>
<feature type="domain" description="FHA" evidence="9">
    <location>
        <begin position="29"/>
        <end position="79"/>
    </location>
</feature>
<reference evidence="11" key="1">
    <citation type="journal article" date="2016" name="Gigascience">
        <title>De novo construction of an expanded transcriptome assembly for the western tarnished plant bug, Lygus hesperus.</title>
        <authorList>
            <person name="Tassone E.E."/>
            <person name="Geib S.M."/>
            <person name="Hall B."/>
            <person name="Fabrick J.A."/>
            <person name="Brent C.S."/>
            <person name="Hull J.J."/>
        </authorList>
    </citation>
    <scope>NUCLEOTIDE SEQUENCE</scope>
</reference>
<dbReference type="SUPFAM" id="SSF49879">
    <property type="entry name" value="SMAD/FHA domain"/>
    <property type="match status" value="1"/>
</dbReference>
<evidence type="ECO:0000256" key="5">
    <source>
        <dbReference type="ARBA" id="ARBA00022833"/>
    </source>
</evidence>
<dbReference type="Gene3D" id="3.30.40.10">
    <property type="entry name" value="Zinc/RING finger domain, C3HC4 (zinc finger)"/>
    <property type="match status" value="1"/>
</dbReference>
<dbReference type="EMBL" id="GDHC01020077">
    <property type="protein sequence ID" value="JAP98551.1"/>
    <property type="molecule type" value="Transcribed_RNA"/>
</dbReference>
<feature type="compositionally biased region" description="Pro residues" evidence="8">
    <location>
        <begin position="440"/>
        <end position="452"/>
    </location>
</feature>
<feature type="compositionally biased region" description="Basic residues" evidence="8">
    <location>
        <begin position="410"/>
        <end position="419"/>
    </location>
</feature>
<feature type="compositionally biased region" description="Basic and acidic residues" evidence="8">
    <location>
        <begin position="384"/>
        <end position="394"/>
    </location>
</feature>
<proteinExistence type="inferred from homology"/>
<feature type="region of interest" description="Disordered" evidence="8">
    <location>
        <begin position="497"/>
        <end position="540"/>
    </location>
</feature>
<evidence type="ECO:0000256" key="3">
    <source>
        <dbReference type="ARBA" id="ARBA00022723"/>
    </source>
</evidence>
<dbReference type="PROSITE" id="PS50089">
    <property type="entry name" value="ZF_RING_2"/>
    <property type="match status" value="1"/>
</dbReference>
<name>A0A146KTR2_LYGHE</name>
<evidence type="ECO:0000313" key="11">
    <source>
        <dbReference type="EMBL" id="JAP98551.1"/>
    </source>
</evidence>
<dbReference type="Pfam" id="PF00498">
    <property type="entry name" value="FHA"/>
    <property type="match status" value="1"/>
</dbReference>
<dbReference type="InterPro" id="IPR017907">
    <property type="entry name" value="Znf_RING_CS"/>
</dbReference>
<sequence length="540" mass="60871">MLLSLTTMGPVLFDKNDNKLIEFGDTTEFIVGRSIDHHLCIPDSTISRKQCIIKKVPEGEWLVKDTSSFQTTLVNGVNVPTSGLYIKCGDIITFGTLRSWQLEFYLSVEDMPPTLKRRRTVVDNDVEPSSQESRSSRQTERSECSQPKKSKTQKEVNFREKYEAVLSEKAQLAGSVEELKEKVKELEEAKDRADDILVSSHLDRKHLQTDYEDCCTEVDRLVKERQALLEELRENIQKREAAEALANACGSSSQASSSEIESSLILKTVEVSELKDELEEAKAKLAKAEETAQSLTVMKEKVYNDAVAIIEQEFLCCVCTDLMFEPVTLNCRHTMCAKCLDEWKKKQKKCPSCRTTIKTEVRPLMIDSFIDRIAPLLGEEFTKKRQEAKTEKWARPANPPPGEAPVPPTRGRRNSRRGGGRGGRGGQGTYGGYGYVSNIPMPPLHPIPPQPPNQVIDLTNHTSPRSRSTSDHTDTDEDSGDLEDLVYAMEYMDSFDDESLLGYYNPSDDDDDDIEEEEDGDEDDDDDDEYDDDDGADYEL</sequence>
<feature type="region of interest" description="Disordered" evidence="8">
    <location>
        <begin position="384"/>
        <end position="484"/>
    </location>
</feature>
<dbReference type="Pfam" id="PF13920">
    <property type="entry name" value="zf-C3HC4_3"/>
    <property type="match status" value="1"/>
</dbReference>
<evidence type="ECO:0000256" key="4">
    <source>
        <dbReference type="ARBA" id="ARBA00022771"/>
    </source>
</evidence>
<protein>
    <recommendedName>
        <fullName evidence="2">E3 ubiquitin-protein ligase CHFR</fullName>
    </recommendedName>
</protein>
<evidence type="ECO:0000259" key="9">
    <source>
        <dbReference type="PROSITE" id="PS50006"/>
    </source>
</evidence>
<evidence type="ECO:0000256" key="1">
    <source>
        <dbReference type="ARBA" id="ARBA00005797"/>
    </source>
</evidence>
<dbReference type="Gene3D" id="2.60.200.20">
    <property type="match status" value="1"/>
</dbReference>
<dbReference type="InterPro" id="IPR013083">
    <property type="entry name" value="Znf_RING/FYVE/PHD"/>
</dbReference>
<feature type="compositionally biased region" description="Pro residues" evidence="8">
    <location>
        <begin position="397"/>
        <end position="408"/>
    </location>
</feature>
<dbReference type="GO" id="GO:0008270">
    <property type="term" value="F:zinc ion binding"/>
    <property type="evidence" value="ECO:0007669"/>
    <property type="project" value="UniProtKB-KW"/>
</dbReference>
<feature type="compositionally biased region" description="Acidic residues" evidence="8">
    <location>
        <begin position="474"/>
        <end position="484"/>
    </location>
</feature>
<evidence type="ECO:0000256" key="8">
    <source>
        <dbReference type="SAM" id="MobiDB-lite"/>
    </source>
</evidence>
<feature type="coiled-coil region" evidence="7">
    <location>
        <begin position="162"/>
        <end position="298"/>
    </location>
</feature>
<dbReference type="PROSITE" id="PS00518">
    <property type="entry name" value="ZF_RING_1"/>
    <property type="match status" value="1"/>
</dbReference>
<dbReference type="InterPro" id="IPR001841">
    <property type="entry name" value="Znf_RING"/>
</dbReference>
<dbReference type="PROSITE" id="PS50006">
    <property type="entry name" value="FHA_DOMAIN"/>
    <property type="match status" value="1"/>
</dbReference>
<dbReference type="InterPro" id="IPR047126">
    <property type="entry name" value="RNF141-like"/>
</dbReference>
<feature type="domain" description="RING-type" evidence="10">
    <location>
        <begin position="316"/>
        <end position="354"/>
    </location>
</feature>
<evidence type="ECO:0000256" key="2">
    <source>
        <dbReference type="ARBA" id="ARBA00017908"/>
    </source>
</evidence>
<accession>A0A146KTR2</accession>
<dbReference type="AlphaFoldDB" id="A0A146KTR2"/>
<dbReference type="SMART" id="SM00184">
    <property type="entry name" value="RING"/>
    <property type="match status" value="1"/>
</dbReference>
<keyword evidence="5" id="KW-0862">Zinc</keyword>
<comment type="similarity">
    <text evidence="1">Belongs to the CHFR family.</text>
</comment>
<dbReference type="SMART" id="SM00240">
    <property type="entry name" value="FHA"/>
    <property type="match status" value="1"/>
</dbReference>
<evidence type="ECO:0000259" key="10">
    <source>
        <dbReference type="PROSITE" id="PS50089"/>
    </source>
</evidence>
<gene>
    <name evidence="11" type="primary">rnf8-a_3</name>
    <name evidence="11" type="ORF">g.55205</name>
</gene>
<feature type="compositionally biased region" description="Basic and acidic residues" evidence="8">
    <location>
        <begin position="134"/>
        <end position="143"/>
    </location>
</feature>
<feature type="compositionally biased region" description="Gly residues" evidence="8">
    <location>
        <begin position="420"/>
        <end position="434"/>
    </location>
</feature>
<organism evidence="11">
    <name type="scientific">Lygus hesperus</name>
    <name type="common">Western plant bug</name>
    <dbReference type="NCBI Taxonomy" id="30085"/>
    <lineage>
        <taxon>Eukaryota</taxon>
        <taxon>Metazoa</taxon>
        <taxon>Ecdysozoa</taxon>
        <taxon>Arthropoda</taxon>
        <taxon>Hexapoda</taxon>
        <taxon>Insecta</taxon>
        <taxon>Pterygota</taxon>
        <taxon>Neoptera</taxon>
        <taxon>Paraneoptera</taxon>
        <taxon>Hemiptera</taxon>
        <taxon>Heteroptera</taxon>
        <taxon>Panheteroptera</taxon>
        <taxon>Cimicomorpha</taxon>
        <taxon>Miridae</taxon>
        <taxon>Mirini</taxon>
        <taxon>Lygus</taxon>
    </lineage>
</organism>
<feature type="region of interest" description="Disordered" evidence="8">
    <location>
        <begin position="119"/>
        <end position="156"/>
    </location>
</feature>
<feature type="compositionally biased region" description="Acidic residues" evidence="8">
    <location>
        <begin position="507"/>
        <end position="540"/>
    </location>
</feature>
<dbReference type="CDD" id="cd00060">
    <property type="entry name" value="FHA"/>
    <property type="match status" value="1"/>
</dbReference>
<evidence type="ECO:0000256" key="6">
    <source>
        <dbReference type="PROSITE-ProRule" id="PRU00175"/>
    </source>
</evidence>
<keyword evidence="7" id="KW-0175">Coiled coil</keyword>
<dbReference type="PANTHER" id="PTHR12109">
    <property type="entry name" value="RING FINGER PROTEIN 141-RELATED"/>
    <property type="match status" value="1"/>
</dbReference>
<dbReference type="InterPro" id="IPR000253">
    <property type="entry name" value="FHA_dom"/>
</dbReference>
<evidence type="ECO:0000256" key="7">
    <source>
        <dbReference type="SAM" id="Coils"/>
    </source>
</evidence>
<keyword evidence="3" id="KW-0479">Metal-binding</keyword>
<dbReference type="SUPFAM" id="SSF57850">
    <property type="entry name" value="RING/U-box"/>
    <property type="match status" value="1"/>
</dbReference>
<dbReference type="InterPro" id="IPR008984">
    <property type="entry name" value="SMAD_FHA_dom_sf"/>
</dbReference>